<evidence type="ECO:0000256" key="1">
    <source>
        <dbReference type="ARBA" id="ARBA00006930"/>
    </source>
</evidence>
<dbReference type="InterPro" id="IPR038729">
    <property type="entry name" value="Rad50/SbcC_AAA"/>
</dbReference>
<proteinExistence type="inferred from homology"/>
<evidence type="ECO:0000259" key="5">
    <source>
        <dbReference type="Pfam" id="PF13476"/>
    </source>
</evidence>
<feature type="domain" description="Rad50/SbcC-type AAA" evidence="5">
    <location>
        <begin position="6"/>
        <end position="232"/>
    </location>
</feature>
<dbReference type="PANTHER" id="PTHR32114:SF2">
    <property type="entry name" value="ABC TRANSPORTER ABCH.3"/>
    <property type="match status" value="1"/>
</dbReference>
<accession>A0A7I8DG06</accession>
<evidence type="ECO:0000256" key="2">
    <source>
        <dbReference type="ARBA" id="ARBA00011322"/>
    </source>
</evidence>
<evidence type="ECO:0000313" key="7">
    <source>
        <dbReference type="Proteomes" id="UP000593802"/>
    </source>
</evidence>
<dbReference type="Pfam" id="PF13476">
    <property type="entry name" value="AAA_23"/>
    <property type="match status" value="1"/>
</dbReference>
<evidence type="ECO:0000313" key="6">
    <source>
        <dbReference type="EMBL" id="BCJ88252.1"/>
    </source>
</evidence>
<feature type="coiled-coil region" evidence="4">
    <location>
        <begin position="212"/>
        <end position="239"/>
    </location>
</feature>
<dbReference type="Gene3D" id="3.40.50.300">
    <property type="entry name" value="P-loop containing nucleotide triphosphate hydrolases"/>
    <property type="match status" value="1"/>
</dbReference>
<dbReference type="KEGG" id="eff:skT53_32370"/>
<organism evidence="6 7">
    <name type="scientific">Effusibacillus dendaii</name>
    <dbReference type="NCBI Taxonomy" id="2743772"/>
    <lineage>
        <taxon>Bacteria</taxon>
        <taxon>Bacillati</taxon>
        <taxon>Bacillota</taxon>
        <taxon>Bacilli</taxon>
        <taxon>Bacillales</taxon>
        <taxon>Alicyclobacillaceae</taxon>
        <taxon>Effusibacillus</taxon>
    </lineage>
</organism>
<gene>
    <name evidence="6" type="ORF">skT53_32370</name>
</gene>
<comment type="similarity">
    <text evidence="1">Belongs to the SMC family. SbcC subfamily.</text>
</comment>
<dbReference type="SUPFAM" id="SSF52540">
    <property type="entry name" value="P-loop containing nucleoside triphosphate hydrolases"/>
    <property type="match status" value="1"/>
</dbReference>
<dbReference type="GO" id="GO:0006302">
    <property type="term" value="P:double-strand break repair"/>
    <property type="evidence" value="ECO:0007669"/>
    <property type="project" value="InterPro"/>
</dbReference>
<sequence>MKPIFLTIEGLHSFREKQSVDFNQLSDAGVFSIFGPTGSGKSTILDAITLALFGSVGRAKNRTQGILNHTENSLTVSFQFEIGAGAERKIYRIDRRYERNTEITIKNKYSRIYELDANQEELVVLADKDGEVSQVVQEILGLKPEDFARAVVLPQGKFADFLQLGGRERREILQRLFALERYGMNLSKKLNERHQKTKQSLEVIVAEQNGMGDCSQEALQQAEKLLQEATDKEKQAFQAHWEIQSRYETAKKSSNGRSN</sequence>
<dbReference type="InterPro" id="IPR027417">
    <property type="entry name" value="P-loop_NTPase"/>
</dbReference>
<dbReference type="RefSeq" id="WP_200758888.1">
    <property type="nucleotide sequence ID" value="NZ_AP023366.1"/>
</dbReference>
<dbReference type="Proteomes" id="UP000593802">
    <property type="component" value="Chromosome"/>
</dbReference>
<reference evidence="6 7" key="1">
    <citation type="submission" date="2020-08" db="EMBL/GenBank/DDBJ databases">
        <title>Complete Genome Sequence of Effusibacillus dendaii Strain skT53, Isolated from Farmland soil.</title>
        <authorList>
            <person name="Konishi T."/>
            <person name="Kawasaki H."/>
        </authorList>
    </citation>
    <scope>NUCLEOTIDE SEQUENCE [LARGE SCALE GENOMIC DNA]</scope>
    <source>
        <strain evidence="7">skT53</strain>
    </source>
</reference>
<evidence type="ECO:0000256" key="3">
    <source>
        <dbReference type="ARBA" id="ARBA00013368"/>
    </source>
</evidence>
<dbReference type="PANTHER" id="PTHR32114">
    <property type="entry name" value="ABC TRANSPORTER ABCH.3"/>
    <property type="match status" value="1"/>
</dbReference>
<comment type="subunit">
    <text evidence="2">Heterodimer of SbcC and SbcD.</text>
</comment>
<dbReference type="EMBL" id="AP023366">
    <property type="protein sequence ID" value="BCJ88252.1"/>
    <property type="molecule type" value="Genomic_DNA"/>
</dbReference>
<keyword evidence="4" id="KW-0175">Coiled coil</keyword>
<keyword evidence="7" id="KW-1185">Reference proteome</keyword>
<evidence type="ECO:0000256" key="4">
    <source>
        <dbReference type="SAM" id="Coils"/>
    </source>
</evidence>
<name>A0A7I8DG06_9BACL</name>
<dbReference type="AlphaFoldDB" id="A0A7I8DG06"/>
<dbReference type="GO" id="GO:0016887">
    <property type="term" value="F:ATP hydrolysis activity"/>
    <property type="evidence" value="ECO:0007669"/>
    <property type="project" value="InterPro"/>
</dbReference>
<protein>
    <recommendedName>
        <fullName evidence="3">Nuclease SbcCD subunit C</fullName>
    </recommendedName>
</protein>